<dbReference type="EMBL" id="FQYI01000021">
    <property type="protein sequence ID" value="SHJ26351.1"/>
    <property type="molecule type" value="Genomic_DNA"/>
</dbReference>
<evidence type="ECO:0000313" key="2">
    <source>
        <dbReference type="EMBL" id="SHJ26351.1"/>
    </source>
</evidence>
<keyword evidence="1" id="KW-1133">Transmembrane helix</keyword>
<gene>
    <name evidence="2" type="ORF">SAMN05443429_1214</name>
</gene>
<feature type="transmembrane region" description="Helical" evidence="1">
    <location>
        <begin position="90"/>
        <end position="109"/>
    </location>
</feature>
<keyword evidence="1" id="KW-0472">Membrane</keyword>
<evidence type="ECO:0000256" key="1">
    <source>
        <dbReference type="SAM" id="Phobius"/>
    </source>
</evidence>
<accession>A0A1M6HVZ8</accession>
<dbReference type="STRING" id="1118202.SAMN05443429_1214"/>
<sequence length="111" mass="13330">MFYKYYSDGKATKSTAYISALGVVSIYIFVFLLNLCKAFNIDFKIMFWSENVWMNYLLIGIVLLPINVFLYLIFPPKKVKELILSFKYDVYKNIFFILFFIIIFFLLFVKY</sequence>
<reference evidence="2 3" key="1">
    <citation type="submission" date="2016-11" db="EMBL/GenBank/DDBJ databases">
        <authorList>
            <person name="Jaros S."/>
            <person name="Januszkiewicz K."/>
            <person name="Wedrychowicz H."/>
        </authorList>
    </citation>
    <scope>NUCLEOTIDE SEQUENCE [LARGE SCALE GENOMIC DNA]</scope>
    <source>
        <strain evidence="2 3">DSM 25479</strain>
    </source>
</reference>
<keyword evidence="1" id="KW-0812">Transmembrane</keyword>
<evidence type="ECO:0000313" key="3">
    <source>
        <dbReference type="Proteomes" id="UP000184335"/>
    </source>
</evidence>
<proteinExistence type="predicted"/>
<feature type="transmembrane region" description="Helical" evidence="1">
    <location>
        <begin position="56"/>
        <end position="74"/>
    </location>
</feature>
<feature type="transmembrane region" description="Helical" evidence="1">
    <location>
        <begin position="16"/>
        <end position="35"/>
    </location>
</feature>
<name>A0A1M6HVZ8_9FLAO</name>
<organism evidence="2 3">
    <name type="scientific">Cruoricaptor ignavus</name>
    <dbReference type="NCBI Taxonomy" id="1118202"/>
    <lineage>
        <taxon>Bacteria</taxon>
        <taxon>Pseudomonadati</taxon>
        <taxon>Bacteroidota</taxon>
        <taxon>Flavobacteriia</taxon>
        <taxon>Flavobacteriales</taxon>
        <taxon>Weeksellaceae</taxon>
        <taxon>Cruoricaptor</taxon>
    </lineage>
</organism>
<dbReference type="AlphaFoldDB" id="A0A1M6HVZ8"/>
<dbReference type="Proteomes" id="UP000184335">
    <property type="component" value="Unassembled WGS sequence"/>
</dbReference>
<protein>
    <submittedName>
        <fullName evidence="2">Uncharacterized protein</fullName>
    </submittedName>
</protein>
<keyword evidence="3" id="KW-1185">Reference proteome</keyword>